<dbReference type="PROSITE" id="PS50943">
    <property type="entry name" value="HTH_CROC1"/>
    <property type="match status" value="1"/>
</dbReference>
<comment type="caution">
    <text evidence="2">The sequence shown here is derived from an EMBL/GenBank/DDBJ whole genome shotgun (WGS) entry which is preliminary data.</text>
</comment>
<name>A0A412IUV3_9FIRM</name>
<dbReference type="GO" id="GO:0003677">
    <property type="term" value="F:DNA binding"/>
    <property type="evidence" value="ECO:0007669"/>
    <property type="project" value="InterPro"/>
</dbReference>
<evidence type="ECO:0000259" key="1">
    <source>
        <dbReference type="PROSITE" id="PS50943"/>
    </source>
</evidence>
<dbReference type="Pfam" id="PF01381">
    <property type="entry name" value="HTH_3"/>
    <property type="match status" value="1"/>
</dbReference>
<dbReference type="InterPro" id="IPR001387">
    <property type="entry name" value="Cro/C1-type_HTH"/>
</dbReference>
<dbReference type="AlphaFoldDB" id="A0A412IUV3"/>
<organism evidence="2 3">
    <name type="scientific">Holdemanella biformis</name>
    <dbReference type="NCBI Taxonomy" id="1735"/>
    <lineage>
        <taxon>Bacteria</taxon>
        <taxon>Bacillati</taxon>
        <taxon>Bacillota</taxon>
        <taxon>Erysipelotrichia</taxon>
        <taxon>Erysipelotrichales</taxon>
        <taxon>Erysipelotrichaceae</taxon>
        <taxon>Holdemanella</taxon>
    </lineage>
</organism>
<feature type="domain" description="HTH cro/C1-type" evidence="1">
    <location>
        <begin position="38"/>
        <end position="92"/>
    </location>
</feature>
<dbReference type="Gene3D" id="1.25.40.10">
    <property type="entry name" value="Tetratricopeptide repeat domain"/>
    <property type="match status" value="1"/>
</dbReference>
<dbReference type="Gene3D" id="1.10.260.40">
    <property type="entry name" value="lambda repressor-like DNA-binding domains"/>
    <property type="match status" value="1"/>
</dbReference>
<reference evidence="2 3" key="1">
    <citation type="submission" date="2018-08" db="EMBL/GenBank/DDBJ databases">
        <title>A genome reference for cultivated species of the human gut microbiota.</title>
        <authorList>
            <person name="Zou Y."/>
            <person name="Xue W."/>
            <person name="Luo G."/>
        </authorList>
    </citation>
    <scope>NUCLEOTIDE SEQUENCE [LARGE SCALE GENOMIC DNA]</scope>
    <source>
        <strain evidence="2 3">AF22-10AC</strain>
    </source>
</reference>
<dbReference type="InterPro" id="IPR011990">
    <property type="entry name" value="TPR-like_helical_dom_sf"/>
</dbReference>
<evidence type="ECO:0000313" key="3">
    <source>
        <dbReference type="Proteomes" id="UP000285274"/>
    </source>
</evidence>
<dbReference type="SUPFAM" id="SSF47413">
    <property type="entry name" value="lambda repressor-like DNA-binding domains"/>
    <property type="match status" value="1"/>
</dbReference>
<dbReference type="Proteomes" id="UP000285274">
    <property type="component" value="Unassembled WGS sequence"/>
</dbReference>
<proteinExistence type="predicted"/>
<dbReference type="SUPFAM" id="SSF48452">
    <property type="entry name" value="TPR-like"/>
    <property type="match status" value="1"/>
</dbReference>
<protein>
    <submittedName>
        <fullName evidence="2">XRE family transcriptional regulator</fullName>
    </submittedName>
</protein>
<dbReference type="InterPro" id="IPR010982">
    <property type="entry name" value="Lambda_DNA-bd_dom_sf"/>
</dbReference>
<dbReference type="SMART" id="SM00530">
    <property type="entry name" value="HTH_XRE"/>
    <property type="match status" value="1"/>
</dbReference>
<dbReference type="EMBL" id="QRVM01000089">
    <property type="protein sequence ID" value="RGS43826.1"/>
    <property type="molecule type" value="Genomic_DNA"/>
</dbReference>
<accession>A0A412IUV3</accession>
<sequence length="447" mass="52614">MVYDLRCIYIGNEPSFALETKVRDVSNNINRSLIGNILKSIRVEKNIPMKKIASALKVSESTVSQIETGKNLATKEKINEICHVCGCSFDYKTDRKKMIDLVLYIYAQYTNLSTDEMNSTIEEVKSNSFISCSYVRFEYYLILYMDGIINQSNEDVQLFKRILEIGKSSFSNKELSIYYDIKALEKMYLNDSIKALEYLNQSRLYDNEFLMNHYHYCSIYLNLGYYTLAQKYIRKSIEIAIKEVSFERLCYLLLNQGVLYLNTEQYVEAENLNLKLLKESKIRNEEFLKYCILSNLVLISLLQKNYENGFKYLGMVDQKYLEDDYDLVLYRILLHLFVKDYTLAKKYIRQSLSNNSIGKYYKNFFQGLKYLIDNKQEKAIERIESCYNLALTAGEVDRAMLDLKLLNELYLDHGLQNKLKKVKELQEKFYKMSYANQIIEDIGLKLN</sequence>
<evidence type="ECO:0000313" key="2">
    <source>
        <dbReference type="EMBL" id="RGS43826.1"/>
    </source>
</evidence>
<gene>
    <name evidence="2" type="ORF">DWX92_11720</name>
</gene>
<dbReference type="CDD" id="cd00093">
    <property type="entry name" value="HTH_XRE"/>
    <property type="match status" value="1"/>
</dbReference>